<evidence type="ECO:0000313" key="3">
    <source>
        <dbReference type="EMBL" id="KAL1260038.1"/>
    </source>
</evidence>
<dbReference type="PANTHER" id="PTHR37984">
    <property type="entry name" value="PROTEIN CBG26694"/>
    <property type="match status" value="1"/>
</dbReference>
<dbReference type="Pfam" id="PF00665">
    <property type="entry name" value="rve"/>
    <property type="match status" value="1"/>
</dbReference>
<gene>
    <name evidence="3" type="ORF">QQF64_007865</name>
</gene>
<dbReference type="InterPro" id="IPR012337">
    <property type="entry name" value="RNaseH-like_sf"/>
</dbReference>
<evidence type="ECO:0000313" key="4">
    <source>
        <dbReference type="Proteomes" id="UP001558613"/>
    </source>
</evidence>
<dbReference type="Gene3D" id="1.10.340.70">
    <property type="match status" value="1"/>
</dbReference>
<evidence type="ECO:0000259" key="2">
    <source>
        <dbReference type="PROSITE" id="PS50994"/>
    </source>
</evidence>
<dbReference type="Pfam" id="PF17921">
    <property type="entry name" value="Integrase_H2C2"/>
    <property type="match status" value="1"/>
</dbReference>
<reference evidence="3 4" key="1">
    <citation type="submission" date="2023-09" db="EMBL/GenBank/DDBJ databases">
        <authorList>
            <person name="Wang M."/>
        </authorList>
    </citation>
    <scope>NUCLEOTIDE SEQUENCE [LARGE SCALE GENOMIC DNA]</scope>
    <source>
        <strain evidence="3">GT-2023</strain>
        <tissue evidence="3">Liver</tissue>
    </source>
</reference>
<comment type="caution">
    <text evidence="3">The sequence shown here is derived from an EMBL/GenBank/DDBJ whole genome shotgun (WGS) entry which is preliminary data.</text>
</comment>
<dbReference type="SUPFAM" id="SSF53098">
    <property type="entry name" value="Ribonuclease H-like"/>
    <property type="match status" value="1"/>
</dbReference>
<evidence type="ECO:0000256" key="1">
    <source>
        <dbReference type="ARBA" id="ARBA00039658"/>
    </source>
</evidence>
<dbReference type="InterPro" id="IPR050951">
    <property type="entry name" value="Retrovirus_Pol_polyprotein"/>
</dbReference>
<dbReference type="EMBL" id="JAYMGO010000015">
    <property type="protein sequence ID" value="KAL1260038.1"/>
    <property type="molecule type" value="Genomic_DNA"/>
</dbReference>
<name>A0ABR3M4J2_9TELE</name>
<feature type="domain" description="Integrase catalytic" evidence="2">
    <location>
        <begin position="63"/>
        <end position="221"/>
    </location>
</feature>
<protein>
    <recommendedName>
        <fullName evidence="1">Gypsy retrotransposon integrase-like protein 1</fullName>
    </recommendedName>
</protein>
<dbReference type="InterPro" id="IPR001584">
    <property type="entry name" value="Integrase_cat-core"/>
</dbReference>
<dbReference type="InterPro" id="IPR041588">
    <property type="entry name" value="Integrase_H2C2"/>
</dbReference>
<accession>A0ABR3M4J2</accession>
<dbReference type="Proteomes" id="UP001558613">
    <property type="component" value="Unassembled WGS sequence"/>
</dbReference>
<keyword evidence="4" id="KW-1185">Reference proteome</keyword>
<dbReference type="PROSITE" id="PS50994">
    <property type="entry name" value="INTEGRASE"/>
    <property type="match status" value="1"/>
</dbReference>
<proteinExistence type="predicted"/>
<dbReference type="Gene3D" id="3.30.420.10">
    <property type="entry name" value="Ribonuclease H-like superfamily/Ribonuclease H"/>
    <property type="match status" value="1"/>
</dbReference>
<dbReference type="InterPro" id="IPR036397">
    <property type="entry name" value="RNaseH_sf"/>
</dbReference>
<dbReference type="PANTHER" id="PTHR37984:SF15">
    <property type="entry name" value="INTEGRASE CATALYTIC DOMAIN-CONTAINING PROTEIN"/>
    <property type="match status" value="1"/>
</dbReference>
<sequence length="298" mass="34114">MTLAHSQPMAGHLAAENTLQRLRDRFHWLGMNMDVRRFCQACKVCQKTTPKKPALAPLIPLPVIEVPFTRIGMDLVRPLPKSARGHEYILVIVGYATCYLEAISLSRATSAAITLELFMLCSRVGIPTEILTDQGMPFVSRILAHLHKLLKVKHLCTSVYHPQTDGLVERFNKTLKQMLKRVVAEDGRDWDRMLPYVLFGIREVPQASTGFTPFELLFGCQPRGFLDVAKEAWEQQPSPHRSLVEHVHSMRDRIERVMPLVRQHLVESQQDQQWLYDRPAQPREFQPGDKVLVLVPDL</sequence>
<organism evidence="3 4">
    <name type="scientific">Cirrhinus molitorella</name>
    <name type="common">mud carp</name>
    <dbReference type="NCBI Taxonomy" id="172907"/>
    <lineage>
        <taxon>Eukaryota</taxon>
        <taxon>Metazoa</taxon>
        <taxon>Chordata</taxon>
        <taxon>Craniata</taxon>
        <taxon>Vertebrata</taxon>
        <taxon>Euteleostomi</taxon>
        <taxon>Actinopterygii</taxon>
        <taxon>Neopterygii</taxon>
        <taxon>Teleostei</taxon>
        <taxon>Ostariophysi</taxon>
        <taxon>Cypriniformes</taxon>
        <taxon>Cyprinidae</taxon>
        <taxon>Labeoninae</taxon>
        <taxon>Labeonini</taxon>
        <taxon>Cirrhinus</taxon>
    </lineage>
</organism>